<organism evidence="1 2">
    <name type="scientific">Tropicimonas sediminicola</name>
    <dbReference type="NCBI Taxonomy" id="1031541"/>
    <lineage>
        <taxon>Bacteria</taxon>
        <taxon>Pseudomonadati</taxon>
        <taxon>Pseudomonadota</taxon>
        <taxon>Alphaproteobacteria</taxon>
        <taxon>Rhodobacterales</taxon>
        <taxon>Roseobacteraceae</taxon>
        <taxon>Tropicimonas</taxon>
    </lineage>
</organism>
<reference evidence="1 2" key="1">
    <citation type="submission" date="2017-06" db="EMBL/GenBank/DDBJ databases">
        <authorList>
            <person name="Kim H.J."/>
            <person name="Triplett B.A."/>
        </authorList>
    </citation>
    <scope>NUCLEOTIDE SEQUENCE [LARGE SCALE GENOMIC DNA]</scope>
    <source>
        <strain evidence="1 2">DSM 29339</strain>
    </source>
</reference>
<dbReference type="AlphaFoldDB" id="A0A239FUC3"/>
<dbReference type="Proteomes" id="UP000198426">
    <property type="component" value="Unassembled WGS sequence"/>
</dbReference>
<gene>
    <name evidence="1" type="ORF">SAMN05421757_102836</name>
</gene>
<sequence>MLPTLFRNPPRLNPDLRERHASAARMMQRRAPVQVI</sequence>
<keyword evidence="2" id="KW-1185">Reference proteome</keyword>
<evidence type="ECO:0000313" key="1">
    <source>
        <dbReference type="EMBL" id="SNS60395.1"/>
    </source>
</evidence>
<evidence type="ECO:0000313" key="2">
    <source>
        <dbReference type="Proteomes" id="UP000198426"/>
    </source>
</evidence>
<name>A0A239FUC3_9RHOB</name>
<dbReference type="EMBL" id="FZOY01000002">
    <property type="protein sequence ID" value="SNS60395.1"/>
    <property type="molecule type" value="Genomic_DNA"/>
</dbReference>
<proteinExistence type="predicted"/>
<accession>A0A239FUC3</accession>
<protein>
    <submittedName>
        <fullName evidence="1">Uncharacterized protein</fullName>
    </submittedName>
</protein>